<evidence type="ECO:0000313" key="3">
    <source>
        <dbReference type="Proteomes" id="UP000024404"/>
    </source>
</evidence>
<dbReference type="Proteomes" id="UP000024404">
    <property type="component" value="Unassembled WGS sequence"/>
</dbReference>
<evidence type="ECO:0000313" key="2">
    <source>
        <dbReference type="EnsemblMetazoa" id="OVOC7355.1"/>
    </source>
</evidence>
<keyword evidence="1" id="KW-1133">Transmembrane helix</keyword>
<name>A0A8R1TY38_ONCVO</name>
<organism evidence="2 3">
    <name type="scientific">Onchocerca volvulus</name>
    <dbReference type="NCBI Taxonomy" id="6282"/>
    <lineage>
        <taxon>Eukaryota</taxon>
        <taxon>Metazoa</taxon>
        <taxon>Ecdysozoa</taxon>
        <taxon>Nematoda</taxon>
        <taxon>Chromadorea</taxon>
        <taxon>Rhabditida</taxon>
        <taxon>Spirurina</taxon>
        <taxon>Spiruromorpha</taxon>
        <taxon>Filarioidea</taxon>
        <taxon>Onchocercidae</taxon>
        <taxon>Onchocerca</taxon>
    </lineage>
</organism>
<accession>A0A8R1TY38</accession>
<keyword evidence="1" id="KW-0812">Transmembrane</keyword>
<evidence type="ECO:0000256" key="1">
    <source>
        <dbReference type="SAM" id="Phobius"/>
    </source>
</evidence>
<dbReference type="EnsemblMetazoa" id="OVOC7355.1">
    <property type="protein sequence ID" value="OVOC7355.1"/>
    <property type="gene ID" value="WBGene00244164"/>
</dbReference>
<protein>
    <submittedName>
        <fullName evidence="2">Uncharacterized protein</fullName>
    </submittedName>
</protein>
<proteinExistence type="predicted"/>
<dbReference type="EMBL" id="CMVM020000193">
    <property type="status" value="NOT_ANNOTATED_CDS"/>
    <property type="molecule type" value="Genomic_DNA"/>
</dbReference>
<sequence>MKSDNLKYRRITAYFWKLLDQKSAMINKMVATWRMNSSDREEYETGDEMIFFFFAFACLGQDDARRRRLPMMNPRRRRRRRQRRRRILMIYVHVILIKLLRRLFSTSLLMY</sequence>
<keyword evidence="3" id="KW-1185">Reference proteome</keyword>
<dbReference type="AlphaFoldDB" id="A0A8R1TY38"/>
<reference evidence="2" key="2">
    <citation type="submission" date="2022-06" db="UniProtKB">
        <authorList>
            <consortium name="EnsemblMetazoa"/>
        </authorList>
    </citation>
    <scope>IDENTIFICATION</scope>
</reference>
<reference evidence="3" key="1">
    <citation type="submission" date="2013-10" db="EMBL/GenBank/DDBJ databases">
        <title>Genome sequencing of Onchocerca volvulus.</title>
        <authorList>
            <person name="Cotton J."/>
            <person name="Tsai J."/>
            <person name="Stanley E."/>
            <person name="Tracey A."/>
            <person name="Holroyd N."/>
            <person name="Lustigman S."/>
            <person name="Berriman M."/>
        </authorList>
    </citation>
    <scope>NUCLEOTIDE SEQUENCE</scope>
</reference>
<keyword evidence="1" id="KW-0472">Membrane</keyword>
<feature type="transmembrane region" description="Helical" evidence="1">
    <location>
        <begin position="86"/>
        <end position="104"/>
    </location>
</feature>